<feature type="non-terminal residue" evidence="1">
    <location>
        <position position="1"/>
    </location>
</feature>
<reference evidence="1" key="1">
    <citation type="submission" date="2021-06" db="EMBL/GenBank/DDBJ databases">
        <authorList>
            <person name="Kallberg Y."/>
            <person name="Tangrot J."/>
            <person name="Rosling A."/>
        </authorList>
    </citation>
    <scope>NUCLEOTIDE SEQUENCE</scope>
    <source>
        <strain evidence="1">IL203A</strain>
    </source>
</reference>
<proteinExistence type="predicted"/>
<sequence>GFCQITDSVLNDIVNALETFNLPDSMQVDKFLEISDKNMSIKFL</sequence>
<gene>
    <name evidence="1" type="ORF">DHETER_LOCUS6812</name>
</gene>
<dbReference type="Proteomes" id="UP000789702">
    <property type="component" value="Unassembled WGS sequence"/>
</dbReference>
<protein>
    <submittedName>
        <fullName evidence="1">1831_t:CDS:1</fullName>
    </submittedName>
</protein>
<evidence type="ECO:0000313" key="1">
    <source>
        <dbReference type="EMBL" id="CAG8589673.1"/>
    </source>
</evidence>
<name>A0ACA9MKR1_9GLOM</name>
<dbReference type="EMBL" id="CAJVPU010008939">
    <property type="protein sequence ID" value="CAG8589673.1"/>
    <property type="molecule type" value="Genomic_DNA"/>
</dbReference>
<evidence type="ECO:0000313" key="2">
    <source>
        <dbReference type="Proteomes" id="UP000789702"/>
    </source>
</evidence>
<organism evidence="1 2">
    <name type="scientific">Dentiscutata heterogama</name>
    <dbReference type="NCBI Taxonomy" id="1316150"/>
    <lineage>
        <taxon>Eukaryota</taxon>
        <taxon>Fungi</taxon>
        <taxon>Fungi incertae sedis</taxon>
        <taxon>Mucoromycota</taxon>
        <taxon>Glomeromycotina</taxon>
        <taxon>Glomeromycetes</taxon>
        <taxon>Diversisporales</taxon>
        <taxon>Gigasporaceae</taxon>
        <taxon>Dentiscutata</taxon>
    </lineage>
</organism>
<comment type="caution">
    <text evidence="1">The sequence shown here is derived from an EMBL/GenBank/DDBJ whole genome shotgun (WGS) entry which is preliminary data.</text>
</comment>
<accession>A0ACA9MKR1</accession>
<keyword evidence="2" id="KW-1185">Reference proteome</keyword>